<dbReference type="InterPro" id="IPR028973">
    <property type="entry name" value="PhnB-like"/>
</dbReference>
<dbReference type="SUPFAM" id="SSF54593">
    <property type="entry name" value="Glyoxalase/Bleomycin resistance protein/Dihydroxybiphenyl dioxygenase"/>
    <property type="match status" value="1"/>
</dbReference>
<comment type="caution">
    <text evidence="2">The sequence shown here is derived from an EMBL/GenBank/DDBJ whole genome shotgun (WGS) entry which is preliminary data.</text>
</comment>
<evidence type="ECO:0000313" key="3">
    <source>
        <dbReference type="Proteomes" id="UP001589613"/>
    </source>
</evidence>
<sequence length="140" mass="14904">MTTLNPYISFTGNAREAMEFYRDVFGGHLTIDTFGEAGLGDDPATAAQVMHAMLVTDEDLTLMASDAPPGMDVTVGDNVQISLSGPAEDEIELLGYWERLSASGSVDMPLERAPWGDHFGACTDGFGIRWMVNIGGGQAA</sequence>
<gene>
    <name evidence="2" type="ORF">ACFFN0_15645</name>
</gene>
<dbReference type="Proteomes" id="UP001589613">
    <property type="component" value="Unassembled WGS sequence"/>
</dbReference>
<dbReference type="Gene3D" id="3.10.180.10">
    <property type="entry name" value="2,3-Dihydroxybiphenyl 1,2-Dioxygenase, domain 1"/>
    <property type="match status" value="1"/>
</dbReference>
<dbReference type="InterPro" id="IPR029068">
    <property type="entry name" value="Glyas_Bleomycin-R_OHBP_Dase"/>
</dbReference>
<name>A0ABV5V6X8_9MICO</name>
<dbReference type="RefSeq" id="WP_337678397.1">
    <property type="nucleotide sequence ID" value="NZ_JBHMAX010000038.1"/>
</dbReference>
<feature type="domain" description="Glyoxalase/fosfomycin resistance/dioxygenase" evidence="1">
    <location>
        <begin position="4"/>
        <end position="132"/>
    </location>
</feature>
<dbReference type="Pfam" id="PF00903">
    <property type="entry name" value="Glyoxalase"/>
    <property type="match status" value="1"/>
</dbReference>
<dbReference type="CDD" id="cd06588">
    <property type="entry name" value="PhnB_like"/>
    <property type="match status" value="1"/>
</dbReference>
<protein>
    <submittedName>
        <fullName evidence="2">VOC family protein</fullName>
    </submittedName>
</protein>
<dbReference type="PANTHER" id="PTHR33990:SF1">
    <property type="entry name" value="PROTEIN YJDN"/>
    <property type="match status" value="1"/>
</dbReference>
<reference evidence="2 3" key="1">
    <citation type="submission" date="2024-09" db="EMBL/GenBank/DDBJ databases">
        <authorList>
            <person name="Sun Q."/>
            <person name="Mori K."/>
        </authorList>
    </citation>
    <scope>NUCLEOTIDE SEQUENCE [LARGE SCALE GENOMIC DNA]</scope>
    <source>
        <strain evidence="2 3">JCM 12763</strain>
    </source>
</reference>
<evidence type="ECO:0000313" key="2">
    <source>
        <dbReference type="EMBL" id="MFB9733482.1"/>
    </source>
</evidence>
<proteinExistence type="predicted"/>
<dbReference type="InterPro" id="IPR004360">
    <property type="entry name" value="Glyas_Fos-R_dOase_dom"/>
</dbReference>
<keyword evidence="3" id="KW-1185">Reference proteome</keyword>
<organism evidence="2 3">
    <name type="scientific">Ornithinimicrobium kibberense</name>
    <dbReference type="NCBI Taxonomy" id="282060"/>
    <lineage>
        <taxon>Bacteria</taxon>
        <taxon>Bacillati</taxon>
        <taxon>Actinomycetota</taxon>
        <taxon>Actinomycetes</taxon>
        <taxon>Micrococcales</taxon>
        <taxon>Ornithinimicrobiaceae</taxon>
        <taxon>Ornithinimicrobium</taxon>
    </lineage>
</organism>
<dbReference type="PANTHER" id="PTHR33990">
    <property type="entry name" value="PROTEIN YJDN-RELATED"/>
    <property type="match status" value="1"/>
</dbReference>
<accession>A0ABV5V6X8</accession>
<dbReference type="EMBL" id="JBHMAX010000038">
    <property type="protein sequence ID" value="MFB9733482.1"/>
    <property type="molecule type" value="Genomic_DNA"/>
</dbReference>
<evidence type="ECO:0000259" key="1">
    <source>
        <dbReference type="Pfam" id="PF00903"/>
    </source>
</evidence>